<feature type="transmembrane region" description="Helical" evidence="5">
    <location>
        <begin position="131"/>
        <end position="153"/>
    </location>
</feature>
<keyword evidence="5" id="KW-1133">Transmembrane helix</keyword>
<dbReference type="GO" id="GO:0006813">
    <property type="term" value="P:potassium ion transport"/>
    <property type="evidence" value="ECO:0007669"/>
    <property type="project" value="UniProtKB-KW"/>
</dbReference>
<keyword evidence="5" id="KW-0812">Transmembrane</keyword>
<protein>
    <submittedName>
        <fullName evidence="6">Uncharacterized protein</fullName>
    </submittedName>
</protein>
<evidence type="ECO:0000256" key="3">
    <source>
        <dbReference type="ARBA" id="ARBA00022958"/>
    </source>
</evidence>
<dbReference type="AlphaFoldDB" id="A0A3P6APY6"/>
<dbReference type="GO" id="GO:0016020">
    <property type="term" value="C:membrane"/>
    <property type="evidence" value="ECO:0007669"/>
    <property type="project" value="InterPro"/>
</dbReference>
<keyword evidence="2" id="KW-0633">Potassium transport</keyword>
<sequence length="171" mass="19548">MSAGLVLSFAFLSLYLYTSCMLIYIGFDIATENYSWSHVGFIFSSVCYLSVYALLRAANVFGCGYLVNLAQTAPKKMPMTQQKALWYSGLRGAMDFALALQSCHNLAEGHGISIRGKLLINPTLRKYQVRFQVIIAVRLLDLLPLWILFWLYLHSQKKKKKERENGPWLRL</sequence>
<feature type="transmembrane region" description="Helical" evidence="5">
    <location>
        <begin position="6"/>
        <end position="27"/>
    </location>
</feature>
<evidence type="ECO:0000256" key="2">
    <source>
        <dbReference type="ARBA" id="ARBA00022538"/>
    </source>
</evidence>
<dbReference type="EMBL" id="LR031573">
    <property type="protein sequence ID" value="VDC89394.1"/>
    <property type="molecule type" value="Genomic_DNA"/>
</dbReference>
<accession>A0A3P6APY6</accession>
<dbReference type="Proteomes" id="UP000694005">
    <property type="component" value="Chromosome A02"/>
</dbReference>
<dbReference type="InterPro" id="IPR018422">
    <property type="entry name" value="Cation/H_exchanger_CPA1"/>
</dbReference>
<evidence type="ECO:0000256" key="5">
    <source>
        <dbReference type="SAM" id="Phobius"/>
    </source>
</evidence>
<keyword evidence="4" id="KW-0406">Ion transport</keyword>
<evidence type="ECO:0000256" key="1">
    <source>
        <dbReference type="ARBA" id="ARBA00022448"/>
    </source>
</evidence>
<gene>
    <name evidence="7" type="ORF">BRAA02T07299Z</name>
    <name evidence="6" type="ORF">BRAPAZ1V2_A02P28720.2</name>
</gene>
<feature type="transmembrane region" description="Helical" evidence="5">
    <location>
        <begin position="39"/>
        <end position="67"/>
    </location>
</feature>
<proteinExistence type="predicted"/>
<dbReference type="PANTHER" id="PTHR10110:SF127">
    <property type="entry name" value="SODIUM_HYDROGEN EXCHANGER 5-RELATED"/>
    <property type="match status" value="1"/>
</dbReference>
<keyword evidence="3" id="KW-0630">Potassium</keyword>
<evidence type="ECO:0000256" key="4">
    <source>
        <dbReference type="ARBA" id="ARBA00023065"/>
    </source>
</evidence>
<keyword evidence="1" id="KW-0813">Transport</keyword>
<evidence type="ECO:0000313" key="7">
    <source>
        <dbReference type="EMBL" id="VDC89394.1"/>
    </source>
</evidence>
<dbReference type="EMBL" id="LS974618">
    <property type="protein sequence ID" value="CAG7893920.1"/>
    <property type="molecule type" value="Genomic_DNA"/>
</dbReference>
<dbReference type="Gramene" id="A02p28720.2_BraZ1">
    <property type="protein sequence ID" value="A02p28720.2_BraZ1.CDS"/>
    <property type="gene ID" value="A02g28720.2_BraZ1"/>
</dbReference>
<dbReference type="GO" id="GO:0015385">
    <property type="term" value="F:sodium:proton antiporter activity"/>
    <property type="evidence" value="ECO:0007669"/>
    <property type="project" value="InterPro"/>
</dbReference>
<name>A0A3P6APY6_BRACM</name>
<organism evidence="7">
    <name type="scientific">Brassica campestris</name>
    <name type="common">Field mustard</name>
    <dbReference type="NCBI Taxonomy" id="3711"/>
    <lineage>
        <taxon>Eukaryota</taxon>
        <taxon>Viridiplantae</taxon>
        <taxon>Streptophyta</taxon>
        <taxon>Embryophyta</taxon>
        <taxon>Tracheophyta</taxon>
        <taxon>Spermatophyta</taxon>
        <taxon>Magnoliopsida</taxon>
        <taxon>eudicotyledons</taxon>
        <taxon>Gunneridae</taxon>
        <taxon>Pentapetalae</taxon>
        <taxon>rosids</taxon>
        <taxon>malvids</taxon>
        <taxon>Brassicales</taxon>
        <taxon>Brassicaceae</taxon>
        <taxon>Brassiceae</taxon>
        <taxon>Brassica</taxon>
    </lineage>
</organism>
<dbReference type="PANTHER" id="PTHR10110">
    <property type="entry name" value="SODIUM/HYDROGEN EXCHANGER"/>
    <property type="match status" value="1"/>
</dbReference>
<keyword evidence="5" id="KW-0472">Membrane</keyword>
<evidence type="ECO:0000313" key="6">
    <source>
        <dbReference type="EMBL" id="CAG7893920.1"/>
    </source>
</evidence>
<reference evidence="7" key="1">
    <citation type="submission" date="2018-11" db="EMBL/GenBank/DDBJ databases">
        <authorList>
            <consortium name="Genoscope - CEA"/>
            <person name="William W."/>
        </authorList>
    </citation>
    <scope>NUCLEOTIDE SEQUENCE</scope>
</reference>